<dbReference type="Pfam" id="PF24229">
    <property type="entry name" value="Phage_TreK"/>
    <property type="match status" value="1"/>
</dbReference>
<protein>
    <submittedName>
        <fullName evidence="1">Uncharacterized protein</fullName>
    </submittedName>
</protein>
<gene>
    <name evidence="1" type="ORF">UFOVP455_25</name>
</gene>
<name>A0A6J5MGG7_9CAUD</name>
<dbReference type="EMBL" id="LR796427">
    <property type="protein sequence ID" value="CAB4144190.1"/>
    <property type="molecule type" value="Genomic_DNA"/>
</dbReference>
<dbReference type="InterPro" id="IPR057547">
    <property type="entry name" value="Phage_TreK-like"/>
</dbReference>
<reference evidence="1" key="1">
    <citation type="submission" date="2020-04" db="EMBL/GenBank/DDBJ databases">
        <authorList>
            <person name="Chiriac C."/>
            <person name="Salcher M."/>
            <person name="Ghai R."/>
            <person name="Kavagutti S V."/>
        </authorList>
    </citation>
    <scope>NUCLEOTIDE SEQUENCE</scope>
</reference>
<evidence type="ECO:0000313" key="1">
    <source>
        <dbReference type="EMBL" id="CAB4144190.1"/>
    </source>
</evidence>
<organism evidence="1">
    <name type="scientific">uncultured Caudovirales phage</name>
    <dbReference type="NCBI Taxonomy" id="2100421"/>
    <lineage>
        <taxon>Viruses</taxon>
        <taxon>Duplodnaviria</taxon>
        <taxon>Heunggongvirae</taxon>
        <taxon>Uroviricota</taxon>
        <taxon>Caudoviricetes</taxon>
        <taxon>Peduoviridae</taxon>
        <taxon>Maltschvirus</taxon>
        <taxon>Maltschvirus maltsch</taxon>
    </lineage>
</organism>
<proteinExistence type="predicted"/>
<accession>A0A6J5MGG7</accession>
<sequence length="88" mass="9933">MNIEYKKIKHDINGNPRYVIHFRELLSLDEFNSFSGLDKITNAYNLALKKAKKLGGKAYHGKDFGGGIVFKSFNIESTIKDIKGVNNV</sequence>